<evidence type="ECO:0000256" key="1">
    <source>
        <dbReference type="SAM" id="SignalP"/>
    </source>
</evidence>
<dbReference type="Proteomes" id="UP000662185">
    <property type="component" value="Unassembled WGS sequence"/>
</dbReference>
<comment type="caution">
    <text evidence="2">The sequence shown here is derived from an EMBL/GenBank/DDBJ whole genome shotgun (WGS) entry which is preliminary data.</text>
</comment>
<dbReference type="AlphaFoldDB" id="A0A926WKY7"/>
<accession>A0A926WKY7</accession>
<feature type="chain" id="PRO_5036676526" description="PsbP C-terminal domain-containing protein" evidence="1">
    <location>
        <begin position="26"/>
        <end position="169"/>
    </location>
</feature>
<keyword evidence="1" id="KW-0732">Signal</keyword>
<feature type="signal peptide" evidence="1">
    <location>
        <begin position="1"/>
        <end position="25"/>
    </location>
</feature>
<dbReference type="RefSeq" id="WP_190563917.1">
    <property type="nucleotide sequence ID" value="NZ_JACJQU010000017.1"/>
</dbReference>
<sequence>MSTTAIKTCKSRRVMGVLVSSIGTAIICAGCSANGFQSSAQKWETYYNPRYGFEFPYPSNWTSLAPPDNTDGVTLVSQKNQNTEIRAWAGKELPELQNPETIKQIDHNFETAQGISGVLIVEAGQQISSMKLTITHKQVKYHWQGQTSSKEFKDHYRLFYYIAKQYKIR</sequence>
<evidence type="ECO:0008006" key="4">
    <source>
        <dbReference type="Google" id="ProtNLM"/>
    </source>
</evidence>
<evidence type="ECO:0000313" key="2">
    <source>
        <dbReference type="EMBL" id="MBD2296012.1"/>
    </source>
</evidence>
<proteinExistence type="predicted"/>
<protein>
    <recommendedName>
        <fullName evidence="4">PsbP C-terminal domain-containing protein</fullName>
    </recommendedName>
</protein>
<keyword evidence="3" id="KW-1185">Reference proteome</keyword>
<evidence type="ECO:0000313" key="3">
    <source>
        <dbReference type="Proteomes" id="UP000662185"/>
    </source>
</evidence>
<organism evidence="2 3">
    <name type="scientific">Anabaena sphaerica FACHB-251</name>
    <dbReference type="NCBI Taxonomy" id="2692883"/>
    <lineage>
        <taxon>Bacteria</taxon>
        <taxon>Bacillati</taxon>
        <taxon>Cyanobacteriota</taxon>
        <taxon>Cyanophyceae</taxon>
        <taxon>Nostocales</taxon>
        <taxon>Nostocaceae</taxon>
        <taxon>Anabaena</taxon>
    </lineage>
</organism>
<name>A0A926WKY7_9NOST</name>
<dbReference type="EMBL" id="JACJQU010000017">
    <property type="protein sequence ID" value="MBD2296012.1"/>
    <property type="molecule type" value="Genomic_DNA"/>
</dbReference>
<reference evidence="3" key="1">
    <citation type="journal article" date="2020" name="ISME J.">
        <title>Comparative genomics reveals insights into cyanobacterial evolution and habitat adaptation.</title>
        <authorList>
            <person name="Chen M.Y."/>
            <person name="Teng W.K."/>
            <person name="Zhao L."/>
            <person name="Hu C.X."/>
            <person name="Zhou Y.K."/>
            <person name="Han B.P."/>
            <person name="Song L.R."/>
            <person name="Shu W.S."/>
        </authorList>
    </citation>
    <scope>NUCLEOTIDE SEQUENCE [LARGE SCALE GENOMIC DNA]</scope>
    <source>
        <strain evidence="3">FACHB-251</strain>
    </source>
</reference>
<gene>
    <name evidence="2" type="ORF">H6G06_21660</name>
</gene>